<evidence type="ECO:0000313" key="3">
    <source>
        <dbReference type="Proteomes" id="UP000007755"/>
    </source>
</evidence>
<evidence type="ECO:0000256" key="1">
    <source>
        <dbReference type="SAM" id="MobiDB-lite"/>
    </source>
</evidence>
<reference evidence="2" key="1">
    <citation type="submission" date="2011-02" db="EMBL/GenBank/DDBJ databases">
        <title>The genome of the leaf-cutting ant Acromyrmex echinatior suggests key adaptations to social evolution and fungus farming.</title>
        <authorList>
            <person name="Nygaard S."/>
            <person name="Zhang G."/>
        </authorList>
    </citation>
    <scope>NUCLEOTIDE SEQUENCE</scope>
</reference>
<name>F4WAV8_ACREC</name>
<dbReference type="InParanoid" id="F4WAV8"/>
<feature type="compositionally biased region" description="Basic residues" evidence="1">
    <location>
        <begin position="1"/>
        <end position="11"/>
    </location>
</feature>
<feature type="region of interest" description="Disordered" evidence="1">
    <location>
        <begin position="1"/>
        <end position="32"/>
    </location>
</feature>
<proteinExistence type="predicted"/>
<dbReference type="AlphaFoldDB" id="F4WAV8"/>
<keyword evidence="3" id="KW-1185">Reference proteome</keyword>
<feature type="compositionally biased region" description="Basic and acidic residues" evidence="1">
    <location>
        <begin position="82"/>
        <end position="92"/>
    </location>
</feature>
<organism evidence="3">
    <name type="scientific">Acromyrmex echinatior</name>
    <name type="common">Panamanian leafcutter ant</name>
    <name type="synonym">Acromyrmex octospinosus echinatior</name>
    <dbReference type="NCBI Taxonomy" id="103372"/>
    <lineage>
        <taxon>Eukaryota</taxon>
        <taxon>Metazoa</taxon>
        <taxon>Ecdysozoa</taxon>
        <taxon>Arthropoda</taxon>
        <taxon>Hexapoda</taxon>
        <taxon>Insecta</taxon>
        <taxon>Pterygota</taxon>
        <taxon>Neoptera</taxon>
        <taxon>Endopterygota</taxon>
        <taxon>Hymenoptera</taxon>
        <taxon>Apocrita</taxon>
        <taxon>Aculeata</taxon>
        <taxon>Formicoidea</taxon>
        <taxon>Formicidae</taxon>
        <taxon>Myrmicinae</taxon>
        <taxon>Acromyrmex</taxon>
    </lineage>
</organism>
<evidence type="ECO:0000313" key="2">
    <source>
        <dbReference type="EMBL" id="EGI68714.1"/>
    </source>
</evidence>
<dbReference type="Proteomes" id="UP000007755">
    <property type="component" value="Unassembled WGS sequence"/>
</dbReference>
<dbReference type="EMBL" id="GL888053">
    <property type="protein sequence ID" value="EGI68714.1"/>
    <property type="molecule type" value="Genomic_DNA"/>
</dbReference>
<sequence length="268" mass="30360">MEKRRRNRKNTHSSNLLRIRSARSAPLDHSGEHCFRADSDSCQSYIEFERTNREPLSPPRNSARFDRSVRNTGGKPRVTFRSADHGRDKDATTNDDCTTGTERSERRVGHGARAGRSPESGRRFPSNAPMTVTRLQSELSEKPEARSLSTFPTLRSRHGISASAKTAAMVLADENKSKISNKHIIINRSDSAGTVSELRDIELCQPILWSNFIATHDTYHQNGKSLENLPILILNKSPIEPVVFDNNINTMMTTLLWTHNQSRRENRR</sequence>
<protein>
    <submittedName>
        <fullName evidence="2">Uncharacterized protein</fullName>
    </submittedName>
</protein>
<accession>F4WAV8</accession>
<feature type="region of interest" description="Disordered" evidence="1">
    <location>
        <begin position="49"/>
        <end position="129"/>
    </location>
</feature>
<gene>
    <name evidence="2" type="ORF">G5I_02651</name>
</gene>